<organism evidence="1">
    <name type="scientific">Myoviridae sp. ctJ2i1</name>
    <dbReference type="NCBI Taxonomy" id="2825079"/>
    <lineage>
        <taxon>Viruses</taxon>
        <taxon>Duplodnaviria</taxon>
        <taxon>Heunggongvirae</taxon>
        <taxon>Uroviricota</taxon>
        <taxon>Caudoviricetes</taxon>
    </lineage>
</organism>
<protein>
    <submittedName>
        <fullName evidence="1">Histone deacetylase complex subunit SAP30L BINDING</fullName>
    </submittedName>
</protein>
<sequence length="51" mass="6194">MWPYNSSYSVRITHDIYIPLLYICIYHKNILRQYVVSISINSIDTHTTYRQ</sequence>
<evidence type="ECO:0000313" key="1">
    <source>
        <dbReference type="EMBL" id="DAG00632.1"/>
    </source>
</evidence>
<dbReference type="EMBL" id="BK016182">
    <property type="protein sequence ID" value="DAG00632.1"/>
    <property type="molecule type" value="Genomic_DNA"/>
</dbReference>
<proteinExistence type="predicted"/>
<name>A0A8S5V1K5_9CAUD</name>
<accession>A0A8S5V1K5</accession>
<reference evidence="1" key="1">
    <citation type="journal article" date="2021" name="Proc. Natl. Acad. Sci. U.S.A.">
        <title>A Catalog of Tens of Thousands of Viruses from Human Metagenomes Reveals Hidden Associations with Chronic Diseases.</title>
        <authorList>
            <person name="Tisza M.J."/>
            <person name="Buck C.B."/>
        </authorList>
    </citation>
    <scope>NUCLEOTIDE SEQUENCE</scope>
    <source>
        <strain evidence="1">CtJ2i1</strain>
    </source>
</reference>